<evidence type="ECO:0000259" key="4">
    <source>
        <dbReference type="PROSITE" id="PS00623"/>
    </source>
</evidence>
<dbReference type="Proteomes" id="UP001231518">
    <property type="component" value="Chromosome 18"/>
</dbReference>
<dbReference type="PANTHER" id="PTHR11552:SF154">
    <property type="entry name" value="FI04917P"/>
    <property type="match status" value="1"/>
</dbReference>
<feature type="domain" description="Glucose-methanol-choline oxidoreductase N-terminal" evidence="5">
    <location>
        <begin position="391"/>
        <end position="405"/>
    </location>
</feature>
<name>A0AAD8DS37_MYTSE</name>
<dbReference type="Gene3D" id="3.50.50.60">
    <property type="entry name" value="FAD/NAD(P)-binding domain"/>
    <property type="match status" value="1"/>
</dbReference>
<dbReference type="InterPro" id="IPR036188">
    <property type="entry name" value="FAD/NAD-bd_sf"/>
</dbReference>
<accession>A0AAD8DS37</accession>
<comment type="similarity">
    <text evidence="1 3">Belongs to the GMC oxidoreductase family.</text>
</comment>
<dbReference type="AlphaFoldDB" id="A0AAD8DS37"/>
<feature type="binding site" evidence="2">
    <location>
        <position position="352"/>
    </location>
    <ligand>
        <name>FAD</name>
        <dbReference type="ChEBI" id="CHEBI:57692"/>
    </ligand>
</feature>
<feature type="domain" description="Glucose-methanol-choline oxidoreductase N-terminal" evidence="4">
    <location>
        <begin position="211"/>
        <end position="234"/>
    </location>
</feature>
<proteinExistence type="inferred from homology"/>
<evidence type="ECO:0000256" key="1">
    <source>
        <dbReference type="ARBA" id="ARBA00010790"/>
    </source>
</evidence>
<dbReference type="PIRSF" id="PIRSF000137">
    <property type="entry name" value="Alcohol_oxidase"/>
    <property type="match status" value="1"/>
</dbReference>
<keyword evidence="3" id="KW-0285">Flavoprotein</keyword>
<dbReference type="PROSITE" id="PS00623">
    <property type="entry name" value="GMC_OXRED_1"/>
    <property type="match status" value="1"/>
</dbReference>
<comment type="cofactor">
    <cofactor evidence="2">
        <name>FAD</name>
        <dbReference type="ChEBI" id="CHEBI:57692"/>
    </cofactor>
</comment>
<evidence type="ECO:0000259" key="5">
    <source>
        <dbReference type="PROSITE" id="PS00624"/>
    </source>
</evidence>
<evidence type="ECO:0000256" key="2">
    <source>
        <dbReference type="PIRSR" id="PIRSR000137-2"/>
    </source>
</evidence>
<dbReference type="InterPro" id="IPR000172">
    <property type="entry name" value="GMC_OxRdtase_N"/>
</dbReference>
<evidence type="ECO:0000256" key="3">
    <source>
        <dbReference type="RuleBase" id="RU003968"/>
    </source>
</evidence>
<dbReference type="InterPro" id="IPR012132">
    <property type="entry name" value="GMC_OxRdtase"/>
</dbReference>
<dbReference type="PANTHER" id="PTHR11552">
    <property type="entry name" value="GLUCOSE-METHANOL-CHOLINE GMC OXIDOREDUCTASE"/>
    <property type="match status" value="1"/>
</dbReference>
<dbReference type="EMBL" id="JARGEI010000016">
    <property type="protein sequence ID" value="KAJ8717555.1"/>
    <property type="molecule type" value="Genomic_DNA"/>
</dbReference>
<dbReference type="Pfam" id="PF05199">
    <property type="entry name" value="GMC_oxred_C"/>
    <property type="match status" value="1"/>
</dbReference>
<sequence>MQQLAGLHNSKIPPIEVPASFIGNNEHVPSALIAGPPADYEGAMSVNATDELCKICDGRIECAPTAILLISLVHTLYGHIGPEPDYFGKNKRFILKQAEEEIKDPFIQYTHFNRFTDVHSKKSDGVAFDAEYDFIVVGGGTAGCVLASRLSENRKWKVLMIEAGPEEPKMALIPGLTSEFKGSNIDWQYSMRPKKGFCQNHGDRGCEVVQGRVLGGTSSINDMAYMRGSPADYDEWAILGNEGWSYNEVLPYFKYSEGNYDKDISKNKFFHSTQGPLDVGRYPHVDDNVDVLLSALNEVGYNYTDVNGRHQLGFMRIQTMSYFGERVSAFTAFIEPVRKLRSNLEIVSEALVTKIIFDNTRDTVTALGVEYIKNGTRVRVRATKEVILSAGAINSPKLLMQSGIGPKEYLEYLDLKAIYDLPVGGNFHDHVSVCLPVIKLGKTSTTSKFPEKLKDITTYYSKGIGPLSANFQVVAFLETSISDILGTADIEVRFKGHDSNMYYDKIEMCVSLLTPKSRGQVVLNATDPVFGKPLVYPNFLKDPSDEKKLLEGIQEIVKLFDTEVFKNAEYSFDPRNILNNDCKDHDRVSEDFWSCIIKHFSTPLHNYVGTCKMGTSKDPDSVVDKNLKVFGVTNLRVVDASIMPKITRGSTAAPVIMIAEKASDIIKTNWY</sequence>
<dbReference type="SUPFAM" id="SSF54373">
    <property type="entry name" value="FAD-linked reductases, C-terminal domain"/>
    <property type="match status" value="1"/>
</dbReference>
<dbReference type="InterPro" id="IPR007867">
    <property type="entry name" value="GMC_OxRtase_C"/>
</dbReference>
<organism evidence="6 7">
    <name type="scientific">Mythimna separata</name>
    <name type="common">Oriental armyworm</name>
    <name type="synonym">Pseudaletia separata</name>
    <dbReference type="NCBI Taxonomy" id="271217"/>
    <lineage>
        <taxon>Eukaryota</taxon>
        <taxon>Metazoa</taxon>
        <taxon>Ecdysozoa</taxon>
        <taxon>Arthropoda</taxon>
        <taxon>Hexapoda</taxon>
        <taxon>Insecta</taxon>
        <taxon>Pterygota</taxon>
        <taxon>Neoptera</taxon>
        <taxon>Endopterygota</taxon>
        <taxon>Lepidoptera</taxon>
        <taxon>Glossata</taxon>
        <taxon>Ditrysia</taxon>
        <taxon>Noctuoidea</taxon>
        <taxon>Noctuidae</taxon>
        <taxon>Noctuinae</taxon>
        <taxon>Hadenini</taxon>
        <taxon>Mythimna</taxon>
    </lineage>
</organism>
<keyword evidence="7" id="KW-1185">Reference proteome</keyword>
<feature type="binding site" evidence="2">
    <location>
        <position position="217"/>
    </location>
    <ligand>
        <name>FAD</name>
        <dbReference type="ChEBI" id="CHEBI:57692"/>
    </ligand>
</feature>
<dbReference type="GO" id="GO:0050660">
    <property type="term" value="F:flavin adenine dinucleotide binding"/>
    <property type="evidence" value="ECO:0007669"/>
    <property type="project" value="InterPro"/>
</dbReference>
<protein>
    <recommendedName>
        <fullName evidence="4 5">Glucose-methanol-choline oxidoreductase N-terminal domain-containing protein</fullName>
    </recommendedName>
</protein>
<reference evidence="6" key="1">
    <citation type="submission" date="2023-03" db="EMBL/GenBank/DDBJ databases">
        <title>Chromosome-level genomes of two armyworms, Mythimna separata and Mythimna loreyi, provide insights into the biosynthesis and reception of sex pheromones.</title>
        <authorList>
            <person name="Zhao H."/>
        </authorList>
    </citation>
    <scope>NUCLEOTIDE SEQUENCE</scope>
    <source>
        <strain evidence="6">BeijingLab</strain>
        <tissue evidence="6">Pupa</tissue>
    </source>
</reference>
<keyword evidence="2 3" id="KW-0274">FAD</keyword>
<comment type="caution">
    <text evidence="6">The sequence shown here is derived from an EMBL/GenBank/DDBJ whole genome shotgun (WGS) entry which is preliminary data.</text>
</comment>
<feature type="binding site" evidence="2">
    <location>
        <position position="213"/>
    </location>
    <ligand>
        <name>FAD</name>
        <dbReference type="ChEBI" id="CHEBI:57692"/>
    </ligand>
</feature>
<dbReference type="Pfam" id="PF00732">
    <property type="entry name" value="GMC_oxred_N"/>
    <property type="match status" value="1"/>
</dbReference>
<dbReference type="Gene3D" id="3.30.560.10">
    <property type="entry name" value="Glucose Oxidase, domain 3"/>
    <property type="match status" value="1"/>
</dbReference>
<dbReference type="SUPFAM" id="SSF51905">
    <property type="entry name" value="FAD/NAD(P)-binding domain"/>
    <property type="match status" value="1"/>
</dbReference>
<dbReference type="GO" id="GO:0016614">
    <property type="term" value="F:oxidoreductase activity, acting on CH-OH group of donors"/>
    <property type="evidence" value="ECO:0007669"/>
    <property type="project" value="InterPro"/>
</dbReference>
<evidence type="ECO:0000313" key="6">
    <source>
        <dbReference type="EMBL" id="KAJ8717555.1"/>
    </source>
</evidence>
<evidence type="ECO:0000313" key="7">
    <source>
        <dbReference type="Proteomes" id="UP001231518"/>
    </source>
</evidence>
<gene>
    <name evidence="6" type="ORF">PYW07_005485</name>
</gene>
<dbReference type="PROSITE" id="PS00624">
    <property type="entry name" value="GMC_OXRED_2"/>
    <property type="match status" value="1"/>
</dbReference>